<feature type="region of interest" description="Disordered" evidence="2">
    <location>
        <begin position="1"/>
        <end position="57"/>
    </location>
</feature>
<feature type="domain" description="CsbD-like" evidence="3">
    <location>
        <begin position="6"/>
        <end position="57"/>
    </location>
</feature>
<comment type="caution">
    <text evidence="4">The sequence shown here is derived from an EMBL/GenBank/DDBJ whole genome shotgun (WGS) entry which is preliminary data.</text>
</comment>
<evidence type="ECO:0000256" key="1">
    <source>
        <dbReference type="ARBA" id="ARBA00009129"/>
    </source>
</evidence>
<evidence type="ECO:0000256" key="2">
    <source>
        <dbReference type="SAM" id="MobiDB-lite"/>
    </source>
</evidence>
<gene>
    <name evidence="4" type="ORF">M1E25_06905</name>
</gene>
<evidence type="ECO:0000259" key="3">
    <source>
        <dbReference type="Pfam" id="PF05532"/>
    </source>
</evidence>
<dbReference type="InterPro" id="IPR008462">
    <property type="entry name" value="CsbD"/>
</dbReference>
<dbReference type="InterPro" id="IPR036629">
    <property type="entry name" value="YjbJ_sf"/>
</dbReference>
<organism evidence="4 5">
    <name type="scientific">Streptomyces meridianus</name>
    <dbReference type="NCBI Taxonomy" id="2938945"/>
    <lineage>
        <taxon>Bacteria</taxon>
        <taxon>Bacillati</taxon>
        <taxon>Actinomycetota</taxon>
        <taxon>Actinomycetes</taxon>
        <taxon>Kitasatosporales</taxon>
        <taxon>Streptomycetaceae</taxon>
        <taxon>Streptomyces</taxon>
    </lineage>
</organism>
<keyword evidence="5" id="KW-1185">Reference proteome</keyword>
<accession>A0ABT0X3G6</accession>
<protein>
    <submittedName>
        <fullName evidence="4">CsbD family protein</fullName>
    </submittedName>
</protein>
<dbReference type="SUPFAM" id="SSF69047">
    <property type="entry name" value="Hypothetical protein YjbJ"/>
    <property type="match status" value="1"/>
</dbReference>
<reference evidence="4" key="1">
    <citation type="journal article" date="2023" name="Int. J. Syst. Evol. Microbiol.">
        <title>Streptomyces meridianus sp. nov. isolated from brackish water of the Tagus estuary in Alcochete, Portugal.</title>
        <authorList>
            <person name="Santos J.D.N."/>
            <person name="Klimek D."/>
            <person name="Calusinska M."/>
            <person name="Lobo Da Cunha A."/>
            <person name="Catita J."/>
            <person name="Goncalves H."/>
            <person name="Gonzalez I."/>
            <person name="Reyes F."/>
            <person name="Lage O.M."/>
        </authorList>
    </citation>
    <scope>NUCLEOTIDE SEQUENCE</scope>
    <source>
        <strain evidence="4">MTZ3.1</strain>
    </source>
</reference>
<feature type="compositionally biased region" description="Low complexity" evidence="2">
    <location>
        <begin position="16"/>
        <end position="28"/>
    </location>
</feature>
<dbReference type="EMBL" id="JAMQGM010000015">
    <property type="protein sequence ID" value="MCM2577086.1"/>
    <property type="molecule type" value="Genomic_DNA"/>
</dbReference>
<dbReference type="RefSeq" id="WP_251411275.1">
    <property type="nucleotide sequence ID" value="NZ_JAMQGM010000015.1"/>
</dbReference>
<evidence type="ECO:0000313" key="5">
    <source>
        <dbReference type="Proteomes" id="UP001167160"/>
    </source>
</evidence>
<dbReference type="Pfam" id="PF05532">
    <property type="entry name" value="CsbD"/>
    <property type="match status" value="1"/>
</dbReference>
<comment type="similarity">
    <text evidence="1">Belongs to the UPF0337 (CsbD) family.</text>
</comment>
<sequence>MSGRKKAEAMSKQIMGKVKTTVGRTTGSKRMEAAGRAEKLQGDMSQVVQKAKEAFKR</sequence>
<name>A0ABT0X3G6_9ACTN</name>
<proteinExistence type="inferred from homology"/>
<dbReference type="Gene3D" id="1.10.1470.10">
    <property type="entry name" value="YjbJ"/>
    <property type="match status" value="1"/>
</dbReference>
<dbReference type="Proteomes" id="UP001167160">
    <property type="component" value="Unassembled WGS sequence"/>
</dbReference>
<evidence type="ECO:0000313" key="4">
    <source>
        <dbReference type="EMBL" id="MCM2577086.1"/>
    </source>
</evidence>
<feature type="compositionally biased region" description="Basic and acidic residues" evidence="2">
    <location>
        <begin position="29"/>
        <end position="41"/>
    </location>
</feature>